<feature type="domain" description="DUF58" evidence="2">
    <location>
        <begin position="198"/>
        <end position="304"/>
    </location>
</feature>
<name>A0A917N852_9PSEU</name>
<evidence type="ECO:0000313" key="3">
    <source>
        <dbReference type="EMBL" id="GAA0520015.1"/>
    </source>
</evidence>
<protein>
    <submittedName>
        <fullName evidence="3">DUF58 domain-containing protein</fullName>
    </submittedName>
</protein>
<reference evidence="4" key="3">
    <citation type="submission" date="2020-09" db="EMBL/GenBank/DDBJ databases">
        <authorList>
            <person name="Sun Q."/>
            <person name="Zhou Y."/>
        </authorList>
    </citation>
    <scope>NUCLEOTIDE SEQUENCE</scope>
    <source>
        <strain evidence="4">CGMCC 4.7206</strain>
    </source>
</reference>
<keyword evidence="1" id="KW-1133">Transmembrane helix</keyword>
<evidence type="ECO:0000259" key="2">
    <source>
        <dbReference type="Pfam" id="PF01882"/>
    </source>
</evidence>
<dbReference type="Pfam" id="PF01882">
    <property type="entry name" value="DUF58"/>
    <property type="match status" value="1"/>
</dbReference>
<organism evidence="4 5">
    <name type="scientific">Saccharopolyspora thermophila</name>
    <dbReference type="NCBI Taxonomy" id="89367"/>
    <lineage>
        <taxon>Bacteria</taxon>
        <taxon>Bacillati</taxon>
        <taxon>Actinomycetota</taxon>
        <taxon>Actinomycetes</taxon>
        <taxon>Pseudonocardiales</taxon>
        <taxon>Pseudonocardiaceae</taxon>
        <taxon>Saccharopolyspora</taxon>
    </lineage>
</organism>
<accession>A0A917N852</accession>
<dbReference type="PANTHER" id="PTHR34351:SF1">
    <property type="entry name" value="SLR1927 PROTEIN"/>
    <property type="match status" value="1"/>
</dbReference>
<evidence type="ECO:0000313" key="6">
    <source>
        <dbReference type="Proteomes" id="UP001500220"/>
    </source>
</evidence>
<dbReference type="EMBL" id="BMMT01000002">
    <property type="protein sequence ID" value="GGI75100.1"/>
    <property type="molecule type" value="Genomic_DNA"/>
</dbReference>
<dbReference type="PANTHER" id="PTHR34351">
    <property type="entry name" value="SLR1927 PROTEIN-RELATED"/>
    <property type="match status" value="1"/>
</dbReference>
<dbReference type="Proteomes" id="UP000597989">
    <property type="component" value="Unassembled WGS sequence"/>
</dbReference>
<dbReference type="EMBL" id="BAAAHC010000009">
    <property type="protein sequence ID" value="GAA0520015.1"/>
    <property type="molecule type" value="Genomic_DNA"/>
</dbReference>
<sequence>MLSGLTIRGRCLVAAGVAAGACALVLDERDLLRVAAFVVALPLLALLLSSRARFGIAARREVVPQRIPVGGQSIVRVHVSGGGRLPVGGLVLEDNAPHALGGRPRFRLGSVRRHGGTMLAYPVRPTLRGIHHIGPLRTWIGDPFGLSEFERELAGRSRLVAVPEVVALSGLPAGCGLGTGEDGTTRLRAGHGEDDVMVRQYRYGDDIRRVHWKSTARRDELMVRVEERPWHGGVTVLLDRRSAAHRGSGARSSVEWAVSAVASICLHLHRHGQQVRLVTEDGQVLAGGAGPADGARNDDAVLDALAAVRTSPQRDLECSRDPGGGHELIAVLGETTGAAVAELTKLRPQESRSLALLLDVRAWNGEASGGVDPAQTARRLRAAGWTVAIADGPRASVAEVWRQLCRETTAPESEVLP</sequence>
<feature type="transmembrane region" description="Helical" evidence="1">
    <location>
        <begin position="32"/>
        <end position="50"/>
    </location>
</feature>
<gene>
    <name evidence="3" type="ORF">GCM10009545_22530</name>
    <name evidence="4" type="ORF">GCM10011581_10140</name>
</gene>
<keyword evidence="1" id="KW-0812">Transmembrane</keyword>
<evidence type="ECO:0000313" key="4">
    <source>
        <dbReference type="EMBL" id="GGI75100.1"/>
    </source>
</evidence>
<dbReference type="RefSeq" id="WP_188985912.1">
    <property type="nucleotide sequence ID" value="NZ_BAAAHC010000009.1"/>
</dbReference>
<evidence type="ECO:0000313" key="5">
    <source>
        <dbReference type="Proteomes" id="UP000597989"/>
    </source>
</evidence>
<dbReference type="Proteomes" id="UP001500220">
    <property type="component" value="Unassembled WGS sequence"/>
</dbReference>
<reference evidence="4 5" key="1">
    <citation type="journal article" date="2014" name="Int. J. Syst. Evol. Microbiol.">
        <title>Complete genome sequence of Corynebacterium casei LMG S-19264T (=DSM 44701T), isolated from a smear-ripened cheese.</title>
        <authorList>
            <consortium name="US DOE Joint Genome Institute (JGI-PGF)"/>
            <person name="Walter F."/>
            <person name="Albersmeier A."/>
            <person name="Kalinowski J."/>
            <person name="Ruckert C."/>
        </authorList>
    </citation>
    <scope>NUCLEOTIDE SEQUENCE [LARGE SCALE GENOMIC DNA]</scope>
    <source>
        <strain evidence="4 5">CGMCC 4.7206</strain>
    </source>
</reference>
<reference evidence="3" key="4">
    <citation type="submission" date="2023-12" db="EMBL/GenBank/DDBJ databases">
        <authorList>
            <person name="Sun Q."/>
            <person name="Inoue M."/>
        </authorList>
    </citation>
    <scope>NUCLEOTIDE SEQUENCE</scope>
    <source>
        <strain evidence="3">JCM 10664</strain>
    </source>
</reference>
<reference evidence="3 6" key="2">
    <citation type="journal article" date="2019" name="Int. J. Syst. Evol. Microbiol.">
        <title>The Global Catalogue of Microorganisms (GCM) 10K type strain sequencing project: providing services to taxonomists for standard genome sequencing and annotation.</title>
        <authorList>
            <consortium name="The Broad Institute Genomics Platform"/>
            <consortium name="The Broad Institute Genome Sequencing Center for Infectious Disease"/>
            <person name="Wu L."/>
            <person name="Ma J."/>
        </authorList>
    </citation>
    <scope>NUCLEOTIDE SEQUENCE [LARGE SCALE GENOMIC DNA]</scope>
    <source>
        <strain evidence="3 6">JCM 10664</strain>
    </source>
</reference>
<dbReference type="AlphaFoldDB" id="A0A917N852"/>
<keyword evidence="1" id="KW-0472">Membrane</keyword>
<dbReference type="InterPro" id="IPR002881">
    <property type="entry name" value="DUF58"/>
</dbReference>
<keyword evidence="6" id="KW-1185">Reference proteome</keyword>
<feature type="transmembrane region" description="Helical" evidence="1">
    <location>
        <begin position="7"/>
        <end position="26"/>
    </location>
</feature>
<evidence type="ECO:0000256" key="1">
    <source>
        <dbReference type="SAM" id="Phobius"/>
    </source>
</evidence>
<comment type="caution">
    <text evidence="4">The sequence shown here is derived from an EMBL/GenBank/DDBJ whole genome shotgun (WGS) entry which is preliminary data.</text>
</comment>
<proteinExistence type="predicted"/>